<dbReference type="EC" id="1.3.1.1" evidence="2"/>
<dbReference type="InterPro" id="IPR017900">
    <property type="entry name" value="4Fe4S_Fe_S_CS"/>
</dbReference>
<dbReference type="PANTHER" id="PTHR39673">
    <property type="entry name" value="TUNGSTEN FORMYLMETHANOFURAN DEHYDROGENASE, SUBUNIT C (FWDC)"/>
    <property type="match status" value="1"/>
</dbReference>
<dbReference type="InterPro" id="IPR017896">
    <property type="entry name" value="4Fe4S_Fe-S-bd"/>
</dbReference>
<dbReference type="EMBL" id="CAADRM010000008">
    <property type="protein sequence ID" value="VFU11367.1"/>
    <property type="molecule type" value="Genomic_DNA"/>
</dbReference>
<accession>A0A485LU84</accession>
<dbReference type="InterPro" id="IPR028261">
    <property type="entry name" value="DPD_II"/>
</dbReference>
<dbReference type="InterPro" id="IPR023753">
    <property type="entry name" value="FAD/NAD-binding_dom"/>
</dbReference>
<feature type="domain" description="4Fe-4S ferredoxin-type" evidence="1">
    <location>
        <begin position="719"/>
        <end position="740"/>
    </location>
</feature>
<dbReference type="InterPro" id="IPR036188">
    <property type="entry name" value="FAD/NAD-bd_sf"/>
</dbReference>
<dbReference type="Pfam" id="PF07992">
    <property type="entry name" value="Pyr_redox_2"/>
    <property type="match status" value="1"/>
</dbReference>
<dbReference type="Gene3D" id="3.30.70.20">
    <property type="match status" value="1"/>
</dbReference>
<name>A0A485LU84_9ZZZZ</name>
<dbReference type="SUPFAM" id="SSF51905">
    <property type="entry name" value="FAD/NAD(P)-binding domain"/>
    <property type="match status" value="1"/>
</dbReference>
<dbReference type="PRINTS" id="PR00368">
    <property type="entry name" value="FADPNR"/>
</dbReference>
<dbReference type="Gene3D" id="2.160.20.60">
    <property type="entry name" value="Glutamate synthase, alpha subunit, C-terminal domain"/>
    <property type="match status" value="1"/>
</dbReference>
<dbReference type="AlphaFoldDB" id="A0A485LU84"/>
<dbReference type="Gene3D" id="3.50.50.60">
    <property type="entry name" value="FAD/NAD(P)-binding domain"/>
    <property type="match status" value="3"/>
</dbReference>
<gene>
    <name evidence="2" type="primary">preT</name>
    <name evidence="2" type="ORF">SCFA_1050003</name>
</gene>
<proteinExistence type="predicted"/>
<dbReference type="PANTHER" id="PTHR39673:SF5">
    <property type="entry name" value="TUNGSTEN-CONTAINING FORMYLMETHANOFURAN DEHYDROGENASE 2 SUBUNIT C"/>
    <property type="match status" value="1"/>
</dbReference>
<dbReference type="GO" id="GO:0004159">
    <property type="term" value="F:dihydropyrimidine dehydrogenase (NAD+) activity"/>
    <property type="evidence" value="ECO:0007669"/>
    <property type="project" value="UniProtKB-EC"/>
</dbReference>
<dbReference type="PROSITE" id="PS51379">
    <property type="entry name" value="4FE4S_FER_2"/>
    <property type="match status" value="2"/>
</dbReference>
<dbReference type="InterPro" id="IPR002489">
    <property type="entry name" value="Glu_synth_asu_C"/>
</dbReference>
<dbReference type="InterPro" id="IPR036485">
    <property type="entry name" value="Glu_synth_asu_C_sf"/>
</dbReference>
<evidence type="ECO:0000313" key="2">
    <source>
        <dbReference type="EMBL" id="VFU11367.1"/>
    </source>
</evidence>
<keyword evidence="2" id="KW-0560">Oxidoreductase</keyword>
<protein>
    <submittedName>
        <fullName evidence="2">NAD-dependent dihydropyrimidine dehydrogenase subunit PreT</fullName>
        <ecNumber evidence="2">1.3.1.1</ecNumber>
    </submittedName>
</protein>
<organism evidence="2">
    <name type="scientific">anaerobic digester metagenome</name>
    <dbReference type="NCBI Taxonomy" id="1263854"/>
    <lineage>
        <taxon>unclassified sequences</taxon>
        <taxon>metagenomes</taxon>
        <taxon>ecological metagenomes</taxon>
    </lineage>
</organism>
<dbReference type="SUPFAM" id="SSF54862">
    <property type="entry name" value="4Fe-4S ferredoxins"/>
    <property type="match status" value="1"/>
</dbReference>
<feature type="domain" description="4Fe-4S ferredoxin-type" evidence="1">
    <location>
        <begin position="744"/>
        <end position="773"/>
    </location>
</feature>
<dbReference type="Pfam" id="PF14691">
    <property type="entry name" value="Fer4_20"/>
    <property type="match status" value="1"/>
</dbReference>
<dbReference type="Gene3D" id="1.10.1060.10">
    <property type="entry name" value="Alpha-helical ferredoxin"/>
    <property type="match status" value="1"/>
</dbReference>
<dbReference type="Pfam" id="PF12838">
    <property type="entry name" value="Fer4_7"/>
    <property type="match status" value="1"/>
</dbReference>
<dbReference type="PROSITE" id="PS00198">
    <property type="entry name" value="4FE4S_FER_1"/>
    <property type="match status" value="2"/>
</dbReference>
<dbReference type="InterPro" id="IPR009051">
    <property type="entry name" value="Helical_ferredxn"/>
</dbReference>
<sequence>MNLNEKIVIQGMEEGRRVDSRVLEERIQAAVAAGCRRIEVHAYGQHGIGGRLWKAGREPVLIEIHGHPGQRVGSMGSPNTIIEIHGPASDDVGWLNAGATIVVHGHAANGVANAMAQGRIYVAGDIGARGMTMTKSNPRFSPPELWVLGGVGDSFAEFMAGGVAVVCGLGSHYRGNILGHRPCVGMVGGRIFFRGEQKGFSEADARMTLVGDEDWQWLISGMKDFLQAIGREELLDALTTDRSAWKLLEALKPHEKDCGKRTPMPVFRSRVWERELGTGGLIGDLTDADRSPVPVIVTGPLRRFAPAWNNHHHLPACQAACPAGIPVQRRWELIRRGWVQEAVDLALQYTPFPATVCGYLCPNLCMQSCIRRRELLEPVDVTVLGKASLNARTPEPAVPTGTKVAVLGAGPAGLSVAWQLWMKGHEPVVYDRLPEPGGKITEVIPDTRFPSEVFHKELDRVFGKIPSRRITGEFGRDEFLAMKEGHDFTVIAVGAGIPRTLKIPGSERAVTALDFLRSTKQCRGTAGKRVVIIGAGNVGCDVATEAHRLGAEDITLIDVQEPASFGRERDTAESIGARFLWPVSAQAITGEGVELADGKILPADTVVVAIGDRPDISFLPEDTDSRHGFIVVDEDFRTSDPKVYAVGDSVKPGLIADAIGAGRKVSQSIDARSRGVPVAPETPSPMDPGQVRLEYYDPGRRVAEDIGAWSEMCASCGGCRDCGVCEAICPRQAIFRMDLPEGGFEYRLEEDRCIGCGFCAGACPCGVWELRENEPLKQKKEHLQDVIRRMEDVSCYNARQSKM</sequence>
<dbReference type="PRINTS" id="PR00411">
    <property type="entry name" value="PNDRDTASEI"/>
</dbReference>
<dbReference type="SUPFAM" id="SSF69336">
    <property type="entry name" value="Alpha subunit of glutamate synthase, C-terminal domain"/>
    <property type="match status" value="1"/>
</dbReference>
<evidence type="ECO:0000259" key="1">
    <source>
        <dbReference type="PROSITE" id="PS51379"/>
    </source>
</evidence>
<dbReference type="Pfam" id="PF01493">
    <property type="entry name" value="GXGXG"/>
    <property type="match status" value="1"/>
</dbReference>
<dbReference type="GO" id="GO:0051536">
    <property type="term" value="F:iron-sulfur cluster binding"/>
    <property type="evidence" value="ECO:0007669"/>
    <property type="project" value="InterPro"/>
</dbReference>
<reference evidence="2" key="1">
    <citation type="submission" date="2019-03" db="EMBL/GenBank/DDBJ databases">
        <authorList>
            <person name="Hao L."/>
        </authorList>
    </citation>
    <scope>NUCLEOTIDE SEQUENCE</scope>
</reference>